<dbReference type="InterPro" id="IPR012948">
    <property type="entry name" value="AARP2CN"/>
</dbReference>
<proteinExistence type="inferred from homology"/>
<comment type="caution">
    <text evidence="5">The sequence shown here is derived from an EMBL/GenBank/DDBJ whole genome shotgun (WGS) entry which is preliminary data.</text>
</comment>
<dbReference type="SMART" id="SM00785">
    <property type="entry name" value="AARP2CN"/>
    <property type="match status" value="1"/>
</dbReference>
<evidence type="ECO:0000259" key="4">
    <source>
        <dbReference type="SMART" id="SM01362"/>
    </source>
</evidence>
<reference evidence="5" key="1">
    <citation type="submission" date="2021-01" db="EMBL/GenBank/DDBJ databases">
        <authorList>
            <consortium name="Genoscope - CEA"/>
            <person name="William W."/>
        </authorList>
    </citation>
    <scope>NUCLEOTIDE SEQUENCE</scope>
</reference>
<evidence type="ECO:0000256" key="1">
    <source>
        <dbReference type="ARBA" id="ARBA00038288"/>
    </source>
</evidence>
<dbReference type="GO" id="GO:0005634">
    <property type="term" value="C:nucleus"/>
    <property type="evidence" value="ECO:0007669"/>
    <property type="project" value="InterPro"/>
</dbReference>
<sequence length="687" mass="80382">MPKGHTQQRNKAFKGESKRKAKQKSEGKLKKKIKKQEIKQTKKKDSQQEIQIEKKEKDQEQKVKVVKVVNTKIIAMFPMNQQANIAALKFQLMQHLNIQSVGVSSYCTQDCFLNVEANGKLIKQPLRFIFLDRNPEQILDACKVADIICPVLSCRDCNTNTISLDPHSNANAYDEQGYKLLSNLRAQGMVQQVCYIQDLNEINPSKKNVVKKLFTRYFESEFPGSHIVDDCSTLMRSVVVLHEQAVEWRDTHGYMLPDDLAYVNGELSITGTWRGQNGLSADQLVHITGVDDFQIARIELLGMIEQVYESNQPESLDPICRDKQHDIGDCDDLLKDIAGMQLQEEEEQMIEQESDVSYEDLDKEFEDEAQKKREQFEIVHRDPEDLDYEDEVEYGVEVKLRERYDKYQGLKNIRTSEFDPLTFLPDEAEKIYNFRFLKKIKQDVLEEMKQKEQIKPGQRIKITLRNVPELIVQRLTQPNKIYVISGLLKHERKMTQMHVRFHRHQMHNCVLKSKHQVFAQIGFRRAHINPIYSRILNNCSKTKYVKEIKDDTFYLASFYFYNSFPQQPVIFWQNDFDFRNNEIMGVGDIQRCDTFQVILKRIVLTGYPVKINKRKAVIRMMFFNPDDIKFFKPIELSTKLGLRGNILEPLGTHGLMKCMFNNFVKPNDVISLQLYKRVHPKFVNIQI</sequence>
<comment type="similarity">
    <text evidence="1">Belongs to the TRAFAC class translation factor GTPase superfamily. Bms1-like GTPase family. TSR1 subfamily.</text>
</comment>
<accession>A0A8S1M3Y4</accession>
<dbReference type="GO" id="GO:0003924">
    <property type="term" value="F:GTPase activity"/>
    <property type="evidence" value="ECO:0007669"/>
    <property type="project" value="TreeGrafter"/>
</dbReference>
<dbReference type="AlphaFoldDB" id="A0A8S1M3Y4"/>
<dbReference type="PANTHER" id="PTHR12858">
    <property type="entry name" value="RIBOSOME BIOGENESIS PROTEIN"/>
    <property type="match status" value="1"/>
</dbReference>
<feature type="domain" description="Ribosome biogenesis protein BMS1/TSR1 C-terminal" evidence="4">
    <location>
        <begin position="391"/>
        <end position="678"/>
    </location>
</feature>
<dbReference type="GO" id="GO:0034511">
    <property type="term" value="F:U3 snoRNA binding"/>
    <property type="evidence" value="ECO:0007669"/>
    <property type="project" value="TreeGrafter"/>
</dbReference>
<dbReference type="Pfam" id="PF08142">
    <property type="entry name" value="AARP2CN"/>
    <property type="match status" value="1"/>
</dbReference>
<gene>
    <name evidence="5" type="ORF">PPRIM_AZ9-3.1.T0490186</name>
</gene>
<dbReference type="PANTHER" id="PTHR12858:SF1">
    <property type="entry name" value="PRE-RRNA-PROCESSING PROTEIN TSR1 HOMOLOG"/>
    <property type="match status" value="1"/>
</dbReference>
<dbReference type="Pfam" id="PF04950">
    <property type="entry name" value="RIBIOP_C"/>
    <property type="match status" value="1"/>
</dbReference>
<dbReference type="OMA" id="MNLPRFK"/>
<dbReference type="GO" id="GO:0000479">
    <property type="term" value="P:endonucleolytic cleavage of tricistronic rRNA transcript (SSU-rRNA, 5.8S rRNA, LSU-rRNA)"/>
    <property type="evidence" value="ECO:0007669"/>
    <property type="project" value="TreeGrafter"/>
</dbReference>
<dbReference type="InterPro" id="IPR007034">
    <property type="entry name" value="BMS1_TSR1_C"/>
</dbReference>
<feature type="compositionally biased region" description="Basic residues" evidence="2">
    <location>
        <begin position="1"/>
        <end position="12"/>
    </location>
</feature>
<evidence type="ECO:0000256" key="2">
    <source>
        <dbReference type="SAM" id="MobiDB-lite"/>
    </source>
</evidence>
<evidence type="ECO:0000313" key="6">
    <source>
        <dbReference type="Proteomes" id="UP000688137"/>
    </source>
</evidence>
<evidence type="ECO:0000259" key="3">
    <source>
        <dbReference type="SMART" id="SM00785"/>
    </source>
</evidence>
<feature type="domain" description="AARP2CN" evidence="3">
    <location>
        <begin position="230"/>
        <end position="305"/>
    </location>
</feature>
<dbReference type="InterPro" id="IPR039761">
    <property type="entry name" value="Bms1/Tsr1"/>
</dbReference>
<dbReference type="SMART" id="SM01362">
    <property type="entry name" value="DUF663"/>
    <property type="match status" value="1"/>
</dbReference>
<organism evidence="5 6">
    <name type="scientific">Paramecium primaurelia</name>
    <dbReference type="NCBI Taxonomy" id="5886"/>
    <lineage>
        <taxon>Eukaryota</taxon>
        <taxon>Sar</taxon>
        <taxon>Alveolata</taxon>
        <taxon>Ciliophora</taxon>
        <taxon>Intramacronucleata</taxon>
        <taxon>Oligohymenophorea</taxon>
        <taxon>Peniculida</taxon>
        <taxon>Parameciidae</taxon>
        <taxon>Paramecium</taxon>
    </lineage>
</organism>
<evidence type="ECO:0000313" key="5">
    <source>
        <dbReference type="EMBL" id="CAD8072553.1"/>
    </source>
</evidence>
<dbReference type="GO" id="GO:0005525">
    <property type="term" value="F:GTP binding"/>
    <property type="evidence" value="ECO:0007669"/>
    <property type="project" value="TreeGrafter"/>
</dbReference>
<feature type="compositionally biased region" description="Basic and acidic residues" evidence="2">
    <location>
        <begin position="35"/>
        <end position="54"/>
    </location>
</feature>
<protein>
    <recommendedName>
        <fullName evidence="7">Ribosome biogenesis protein BMS1/TSR1 C-terminal domain-containing protein</fullName>
    </recommendedName>
</protein>
<dbReference type="Proteomes" id="UP000688137">
    <property type="component" value="Unassembled WGS sequence"/>
</dbReference>
<feature type="compositionally biased region" description="Basic and acidic residues" evidence="2">
    <location>
        <begin position="13"/>
        <end position="28"/>
    </location>
</feature>
<dbReference type="GO" id="GO:0000462">
    <property type="term" value="P:maturation of SSU-rRNA from tricistronic rRNA transcript (SSU-rRNA, 5.8S rRNA, LSU-rRNA)"/>
    <property type="evidence" value="ECO:0007669"/>
    <property type="project" value="TreeGrafter"/>
</dbReference>
<dbReference type="Pfam" id="PF22298">
    <property type="entry name" value="Tsr1_G-like"/>
    <property type="match status" value="1"/>
</dbReference>
<dbReference type="GO" id="GO:0030688">
    <property type="term" value="C:preribosome, small subunit precursor"/>
    <property type="evidence" value="ECO:0007669"/>
    <property type="project" value="TreeGrafter"/>
</dbReference>
<feature type="region of interest" description="Disordered" evidence="2">
    <location>
        <begin position="1"/>
        <end position="54"/>
    </location>
</feature>
<name>A0A8S1M3Y4_PARPR</name>
<evidence type="ECO:0008006" key="7">
    <source>
        <dbReference type="Google" id="ProtNLM"/>
    </source>
</evidence>
<dbReference type="EMBL" id="CAJJDM010000049">
    <property type="protein sequence ID" value="CAD8072553.1"/>
    <property type="molecule type" value="Genomic_DNA"/>
</dbReference>
<keyword evidence="6" id="KW-1185">Reference proteome</keyword>